<dbReference type="AlphaFoldDB" id="A0A1G4AYP4"/>
<feature type="chain" id="PRO_5009602282" description="Hydrophobin" evidence="1">
    <location>
        <begin position="20"/>
        <end position="108"/>
    </location>
</feature>
<feature type="signal peptide" evidence="1">
    <location>
        <begin position="1"/>
        <end position="19"/>
    </location>
</feature>
<evidence type="ECO:0000313" key="3">
    <source>
        <dbReference type="Proteomes" id="UP000176998"/>
    </source>
</evidence>
<proteinExistence type="predicted"/>
<protein>
    <recommendedName>
        <fullName evidence="4">Hydrophobin</fullName>
    </recommendedName>
</protein>
<evidence type="ECO:0000256" key="1">
    <source>
        <dbReference type="SAM" id="SignalP"/>
    </source>
</evidence>
<sequence>MKLHSAFSYLMLLAGVANAQYTCFCTAPESDNPDGVSEACCSSENGITFPDGALYQGTFLNISGLCQFKGLPFTQNQFEDSYAACCRATGPQDITGDLFNGTCPYINS</sequence>
<dbReference type="RefSeq" id="XP_022471325.1">
    <property type="nucleotide sequence ID" value="XM_022622128.1"/>
</dbReference>
<keyword evidence="3" id="KW-1185">Reference proteome</keyword>
<accession>A0A1G4AYP4</accession>
<dbReference type="Proteomes" id="UP000176998">
    <property type="component" value="Unassembled WGS sequence"/>
</dbReference>
<evidence type="ECO:0000313" key="2">
    <source>
        <dbReference type="EMBL" id="OHE94162.1"/>
    </source>
</evidence>
<dbReference type="GeneID" id="34563638"/>
<name>A0A1G4AYP4_9PEZI</name>
<organism evidence="2 3">
    <name type="scientific">Colletotrichum orchidophilum</name>
    <dbReference type="NCBI Taxonomy" id="1209926"/>
    <lineage>
        <taxon>Eukaryota</taxon>
        <taxon>Fungi</taxon>
        <taxon>Dikarya</taxon>
        <taxon>Ascomycota</taxon>
        <taxon>Pezizomycotina</taxon>
        <taxon>Sordariomycetes</taxon>
        <taxon>Hypocreomycetidae</taxon>
        <taxon>Glomerellales</taxon>
        <taxon>Glomerellaceae</taxon>
        <taxon>Colletotrichum</taxon>
    </lineage>
</organism>
<keyword evidence="1" id="KW-0732">Signal</keyword>
<gene>
    <name evidence="2" type="ORF">CORC01_10500</name>
</gene>
<reference evidence="2 3" key="1">
    <citation type="submission" date="2016-09" db="EMBL/GenBank/DDBJ databases">
        <authorList>
            <person name="Capua I."/>
            <person name="De Benedictis P."/>
            <person name="Joannis T."/>
            <person name="Lombin L.H."/>
            <person name="Cattoli G."/>
        </authorList>
    </citation>
    <scope>NUCLEOTIDE SEQUENCE [LARGE SCALE GENOMIC DNA]</scope>
    <source>
        <strain evidence="2 3">IMI 309357</strain>
    </source>
</reference>
<evidence type="ECO:0008006" key="4">
    <source>
        <dbReference type="Google" id="ProtNLM"/>
    </source>
</evidence>
<dbReference type="EMBL" id="MJBS01000105">
    <property type="protein sequence ID" value="OHE94162.1"/>
    <property type="molecule type" value="Genomic_DNA"/>
</dbReference>
<comment type="caution">
    <text evidence="2">The sequence shown here is derived from an EMBL/GenBank/DDBJ whole genome shotgun (WGS) entry which is preliminary data.</text>
</comment>
<dbReference type="OrthoDB" id="4794128at2759"/>